<proteinExistence type="predicted"/>
<gene>
    <name evidence="2" type="ORF">HNQ51_000889</name>
</gene>
<name>A0A840S3G0_9BURK</name>
<dbReference type="AlphaFoldDB" id="A0A840S3G0"/>
<dbReference type="CDD" id="cd04301">
    <property type="entry name" value="NAT_SF"/>
    <property type="match status" value="1"/>
</dbReference>
<evidence type="ECO:0000313" key="2">
    <source>
        <dbReference type="EMBL" id="MBB5203596.1"/>
    </source>
</evidence>
<dbReference type="PROSITE" id="PS51186">
    <property type="entry name" value="GNAT"/>
    <property type="match status" value="1"/>
</dbReference>
<evidence type="ECO:0000313" key="3">
    <source>
        <dbReference type="Proteomes" id="UP000554837"/>
    </source>
</evidence>
<dbReference type="InterPro" id="IPR000182">
    <property type="entry name" value="GNAT_dom"/>
</dbReference>
<feature type="domain" description="N-acetyltransferase" evidence="1">
    <location>
        <begin position="14"/>
        <end position="155"/>
    </location>
</feature>
<dbReference type="EMBL" id="JACHHO010000001">
    <property type="protein sequence ID" value="MBB5203596.1"/>
    <property type="molecule type" value="Genomic_DNA"/>
</dbReference>
<dbReference type="RefSeq" id="WP_138857361.1">
    <property type="nucleotide sequence ID" value="NZ_CP040709.1"/>
</dbReference>
<dbReference type="Gene3D" id="3.40.630.30">
    <property type="match status" value="1"/>
</dbReference>
<dbReference type="Pfam" id="PF00583">
    <property type="entry name" value="Acetyltransf_1"/>
    <property type="match status" value="1"/>
</dbReference>
<dbReference type="Proteomes" id="UP000554837">
    <property type="component" value="Unassembled WGS sequence"/>
</dbReference>
<comment type="caution">
    <text evidence="2">The sequence shown here is derived from an EMBL/GenBank/DDBJ whole genome shotgun (WGS) entry which is preliminary data.</text>
</comment>
<evidence type="ECO:0000259" key="1">
    <source>
        <dbReference type="PROSITE" id="PS51186"/>
    </source>
</evidence>
<sequence length="159" mass="17349">MAWRFAPLDLDEALQLRALQGLMQAVHAADPAAPADPREPEELARGALEGEQWIGCWLGDDLVAALGSQPDADDELVTAIAWLGVHPAHRRQGLATLLLHALRTALGGGSAASATVLEEQTALRACLQQAAGLKEWRRWAERREGRRLGWIKLGDLRLR</sequence>
<accession>A0A840S3G0</accession>
<dbReference type="GO" id="GO:0016747">
    <property type="term" value="F:acyltransferase activity, transferring groups other than amino-acyl groups"/>
    <property type="evidence" value="ECO:0007669"/>
    <property type="project" value="InterPro"/>
</dbReference>
<dbReference type="InterPro" id="IPR016181">
    <property type="entry name" value="Acyl_CoA_acyltransferase"/>
</dbReference>
<protein>
    <submittedName>
        <fullName evidence="2">GNAT superfamily N-acetyltransferase</fullName>
    </submittedName>
</protein>
<dbReference type="SUPFAM" id="SSF55729">
    <property type="entry name" value="Acyl-CoA N-acyltransferases (Nat)"/>
    <property type="match status" value="1"/>
</dbReference>
<reference evidence="2 3" key="1">
    <citation type="submission" date="2020-08" db="EMBL/GenBank/DDBJ databases">
        <title>Genomic Encyclopedia of Type Strains, Phase IV (KMG-IV): sequencing the most valuable type-strain genomes for metagenomic binning, comparative biology and taxonomic classification.</title>
        <authorList>
            <person name="Goeker M."/>
        </authorList>
    </citation>
    <scope>NUCLEOTIDE SEQUENCE [LARGE SCALE GENOMIC DNA]</scope>
    <source>
        <strain evidence="2 3">DSM 23958</strain>
    </source>
</reference>
<organism evidence="2 3">
    <name type="scientific">Inhella inkyongensis</name>
    <dbReference type="NCBI Taxonomy" id="392593"/>
    <lineage>
        <taxon>Bacteria</taxon>
        <taxon>Pseudomonadati</taxon>
        <taxon>Pseudomonadota</taxon>
        <taxon>Betaproteobacteria</taxon>
        <taxon>Burkholderiales</taxon>
        <taxon>Sphaerotilaceae</taxon>
        <taxon>Inhella</taxon>
    </lineage>
</organism>
<keyword evidence="2" id="KW-0808">Transferase</keyword>
<keyword evidence="3" id="KW-1185">Reference proteome</keyword>